<comment type="caution">
    <text evidence="2">The sequence shown here is derived from an EMBL/GenBank/DDBJ whole genome shotgun (WGS) entry which is preliminary data.</text>
</comment>
<name>A0A3N5DMI9_9SPHN</name>
<evidence type="ECO:0000259" key="1">
    <source>
        <dbReference type="Pfam" id="PF13628"/>
    </source>
</evidence>
<dbReference type="PANTHER" id="PTHR38593:SF1">
    <property type="entry name" value="BLR2558 PROTEIN"/>
    <property type="match status" value="1"/>
</dbReference>
<organism evidence="2 3">
    <name type="scientific">Aurantiacibacter spongiae</name>
    <dbReference type="NCBI Taxonomy" id="2488860"/>
    <lineage>
        <taxon>Bacteria</taxon>
        <taxon>Pseudomonadati</taxon>
        <taxon>Pseudomonadota</taxon>
        <taxon>Alphaproteobacteria</taxon>
        <taxon>Sphingomonadales</taxon>
        <taxon>Erythrobacteraceae</taxon>
        <taxon>Aurantiacibacter</taxon>
    </lineage>
</organism>
<feature type="domain" description="DUF4142" evidence="1">
    <location>
        <begin position="35"/>
        <end position="173"/>
    </location>
</feature>
<dbReference type="InterPro" id="IPR025419">
    <property type="entry name" value="DUF4142"/>
</dbReference>
<reference evidence="2 3" key="1">
    <citation type="submission" date="2018-11" db="EMBL/GenBank/DDBJ databases">
        <title>Erythrobacter spongiae sp. nov., isolated from a marine sponge.</title>
        <authorList>
            <person name="Zhuang L."/>
            <person name="Luo L."/>
        </authorList>
    </citation>
    <scope>NUCLEOTIDE SEQUENCE [LARGE SCALE GENOMIC DNA]</scope>
    <source>
        <strain evidence="2 3">HN-E23</strain>
    </source>
</reference>
<sequence>MSTENESDFKHAVDKTMDAAGGMVGKASASMTSSADSFVESAAISDQYEIEAGRIAQQRATSPQVKEVAAKMVEDHTDSTTKLKRAVEQSGKVSADDMPSKMDSRRQKMIEHLRDAPADKFDETYLDQQVSAHEEAVKLMHHFRDEGDCPQLRSFASEVSPIIEGHLERMKTLSRT</sequence>
<dbReference type="Gene3D" id="1.20.1260.10">
    <property type="match status" value="1"/>
</dbReference>
<dbReference type="RefSeq" id="WP_123881153.1">
    <property type="nucleotide sequence ID" value="NZ_RPFZ01000001.1"/>
</dbReference>
<gene>
    <name evidence="2" type="ORF">EG799_11000</name>
</gene>
<dbReference type="OrthoDB" id="8005547at2"/>
<dbReference type="EMBL" id="RPFZ01000001">
    <property type="protein sequence ID" value="RPF72085.1"/>
    <property type="molecule type" value="Genomic_DNA"/>
</dbReference>
<dbReference type="AlphaFoldDB" id="A0A3N5DMI9"/>
<accession>A0A3N5DMI9</accession>
<evidence type="ECO:0000313" key="2">
    <source>
        <dbReference type="EMBL" id="RPF72085.1"/>
    </source>
</evidence>
<keyword evidence="3" id="KW-1185">Reference proteome</keyword>
<dbReference type="Pfam" id="PF13628">
    <property type="entry name" value="DUF4142"/>
    <property type="match status" value="1"/>
</dbReference>
<protein>
    <submittedName>
        <fullName evidence="2">DUF4142 domain-containing protein</fullName>
    </submittedName>
</protein>
<proteinExistence type="predicted"/>
<dbReference type="InterPro" id="IPR012347">
    <property type="entry name" value="Ferritin-like"/>
</dbReference>
<dbReference type="PANTHER" id="PTHR38593">
    <property type="entry name" value="BLR2558 PROTEIN"/>
    <property type="match status" value="1"/>
</dbReference>
<dbReference type="Proteomes" id="UP000275232">
    <property type="component" value="Unassembled WGS sequence"/>
</dbReference>
<evidence type="ECO:0000313" key="3">
    <source>
        <dbReference type="Proteomes" id="UP000275232"/>
    </source>
</evidence>